<evidence type="ECO:0000256" key="1">
    <source>
        <dbReference type="SAM" id="MobiDB-lite"/>
    </source>
</evidence>
<comment type="caution">
    <text evidence="2">The sequence shown here is derived from an EMBL/GenBank/DDBJ whole genome shotgun (WGS) entry which is preliminary data.</text>
</comment>
<feature type="region of interest" description="Disordered" evidence="1">
    <location>
        <begin position="120"/>
        <end position="153"/>
    </location>
</feature>
<evidence type="ECO:0000313" key="3">
    <source>
        <dbReference type="Proteomes" id="UP001385951"/>
    </source>
</evidence>
<accession>A0AAW0GCM2</accession>
<evidence type="ECO:0000313" key="2">
    <source>
        <dbReference type="EMBL" id="KAK7691283.1"/>
    </source>
</evidence>
<name>A0AAW0GCM2_9APHY</name>
<proteinExistence type="predicted"/>
<keyword evidence="3" id="KW-1185">Reference proteome</keyword>
<protein>
    <submittedName>
        <fullName evidence="2">Uncharacterized protein</fullName>
    </submittedName>
</protein>
<feature type="compositionally biased region" description="Polar residues" evidence="1">
    <location>
        <begin position="130"/>
        <end position="153"/>
    </location>
</feature>
<gene>
    <name evidence="2" type="ORF">QCA50_004676</name>
</gene>
<sequence>MRYLLDELMAYEEGFSDILMRGRAYHRHETFMGEGDPEANVTKQDLESFYLKIEDLVLRTPQKMASGNPTVTELNHLPALPALSLHSRESPPRQGARGIFLNHPVDDLGGNTTDIFGTPSTVTLMDGPTPSRSNPLESLSLQPDSTSPLSSPNLATMVEKNQLSLTQASQSQGPGRIPTTRTLEDVIRYWDHGDSKRGLEVPLKLWAVKFAPDQYRSEAQKLSMIQKVYDEFSVHCGGSMQVFDEKYPGLRGKYTKLLHSIRAARKARGDTKSRNRR</sequence>
<organism evidence="2 3">
    <name type="scientific">Cerrena zonata</name>
    <dbReference type="NCBI Taxonomy" id="2478898"/>
    <lineage>
        <taxon>Eukaryota</taxon>
        <taxon>Fungi</taxon>
        <taxon>Dikarya</taxon>
        <taxon>Basidiomycota</taxon>
        <taxon>Agaricomycotina</taxon>
        <taxon>Agaricomycetes</taxon>
        <taxon>Polyporales</taxon>
        <taxon>Cerrenaceae</taxon>
        <taxon>Cerrena</taxon>
    </lineage>
</organism>
<dbReference type="Proteomes" id="UP001385951">
    <property type="component" value="Unassembled WGS sequence"/>
</dbReference>
<reference evidence="2 3" key="1">
    <citation type="submission" date="2022-09" db="EMBL/GenBank/DDBJ databases">
        <authorList>
            <person name="Palmer J.M."/>
        </authorList>
    </citation>
    <scope>NUCLEOTIDE SEQUENCE [LARGE SCALE GENOMIC DNA]</scope>
    <source>
        <strain evidence="2 3">DSM 7382</strain>
    </source>
</reference>
<dbReference type="AlphaFoldDB" id="A0AAW0GCM2"/>
<dbReference type="EMBL" id="JASBNA010000005">
    <property type="protein sequence ID" value="KAK7691283.1"/>
    <property type="molecule type" value="Genomic_DNA"/>
</dbReference>